<dbReference type="GO" id="GO:0005524">
    <property type="term" value="F:ATP binding"/>
    <property type="evidence" value="ECO:0007669"/>
    <property type="project" value="UniProtKB-UniRule"/>
</dbReference>
<keyword evidence="2" id="KW-0092">Biotin</keyword>
<dbReference type="InterPro" id="IPR004143">
    <property type="entry name" value="BPL_LPL_catalytic"/>
</dbReference>
<accession>A0A9D1CHD9</accession>
<feature type="binding site" evidence="2">
    <location>
        <position position="184"/>
    </location>
    <ligand>
        <name>biotin</name>
        <dbReference type="ChEBI" id="CHEBI:57586"/>
    </ligand>
</feature>
<dbReference type="HAMAP" id="MF_00978">
    <property type="entry name" value="Bifunct_BirA"/>
    <property type="match status" value="1"/>
</dbReference>
<dbReference type="GO" id="GO:0016740">
    <property type="term" value="F:transferase activity"/>
    <property type="evidence" value="ECO:0007669"/>
    <property type="project" value="UniProtKB-ARBA"/>
</dbReference>
<evidence type="ECO:0000256" key="1">
    <source>
        <dbReference type="ARBA" id="ARBA00022598"/>
    </source>
</evidence>
<feature type="binding site" evidence="2">
    <location>
        <begin position="90"/>
        <end position="92"/>
    </location>
    <ligand>
        <name>biotin</name>
        <dbReference type="ChEBI" id="CHEBI:57586"/>
    </ligand>
</feature>
<dbReference type="InterPro" id="IPR004408">
    <property type="entry name" value="Biotin_CoA_COase_ligase"/>
</dbReference>
<gene>
    <name evidence="2" type="primary">birA</name>
    <name evidence="4" type="ORF">IAD31_02830</name>
</gene>
<dbReference type="Gene3D" id="1.10.10.10">
    <property type="entry name" value="Winged helix-like DNA-binding domain superfamily/Winged helix DNA-binding domain"/>
    <property type="match status" value="1"/>
</dbReference>
<reference evidence="4" key="2">
    <citation type="journal article" date="2021" name="PeerJ">
        <title>Extensive microbial diversity within the chicken gut microbiome revealed by metagenomics and culture.</title>
        <authorList>
            <person name="Gilroy R."/>
            <person name="Ravi A."/>
            <person name="Getino M."/>
            <person name="Pursley I."/>
            <person name="Horton D.L."/>
            <person name="Alikhan N.F."/>
            <person name="Baker D."/>
            <person name="Gharbi K."/>
            <person name="Hall N."/>
            <person name="Watson M."/>
            <person name="Adriaenssens E.M."/>
            <person name="Foster-Nyarko E."/>
            <person name="Jarju S."/>
            <person name="Secka A."/>
            <person name="Antonio M."/>
            <person name="Oren A."/>
            <person name="Chaudhuri R.R."/>
            <person name="La Ragione R."/>
            <person name="Hildebrand F."/>
            <person name="Pallen M.J."/>
        </authorList>
    </citation>
    <scope>NUCLEOTIDE SEQUENCE</scope>
    <source>
        <strain evidence="4">ChiGjej2B2-12916</strain>
    </source>
</reference>
<sequence>MNQDQLITLLAQSPGYVSGQEMSQTLGVTRGAIWKELSQLREQGWPISSSTRLGYRLDGLPPQLSAPYLEGRLSGTISSGHIHVFDRLDSTNTQLKAMAAQGAPHGTVVAALEQTSGRGTRGRTFASPPGGLYLSLLLRPQVQLSELFSLTGWVAVAVRQAVETACGAPARIKWLNDIYLNNRKLCGILTELSLLGESSEPDYVVIGVGINLSQTAQTFHDLGLEGIATSLALEGYEVEPNHMALTLLQELHTMAQHFPSHHEEYLHQYRSHCLTLHQPVEVETGKETYQAMAQAILPDFSLEVTDQQGFTHPVSSGRVTPHFLRANS</sequence>
<dbReference type="PROSITE" id="PS51733">
    <property type="entry name" value="BPL_LPL_CATALYTIC"/>
    <property type="match status" value="1"/>
</dbReference>
<dbReference type="InterPro" id="IPR036388">
    <property type="entry name" value="WH-like_DNA-bd_sf"/>
</dbReference>
<keyword evidence="1 2" id="KW-0436">Ligase</keyword>
<dbReference type="CDD" id="cd16442">
    <property type="entry name" value="BPL"/>
    <property type="match status" value="1"/>
</dbReference>
<keyword evidence="2" id="KW-0804">Transcription</keyword>
<organism evidence="4 5">
    <name type="scientific">Candidatus Enterenecus faecium</name>
    <dbReference type="NCBI Taxonomy" id="2840780"/>
    <lineage>
        <taxon>Bacteria</taxon>
        <taxon>Bacillati</taxon>
        <taxon>Bacillota</taxon>
        <taxon>Clostridia</taxon>
        <taxon>Eubacteriales</taxon>
        <taxon>Candidatus Enterenecus</taxon>
    </lineage>
</organism>
<dbReference type="GO" id="GO:0004077">
    <property type="term" value="F:biotin--[biotin carboxyl-carrier protein] ligase activity"/>
    <property type="evidence" value="ECO:0007669"/>
    <property type="project" value="UniProtKB-UniRule"/>
</dbReference>
<feature type="binding site" evidence="2">
    <location>
        <position position="114"/>
    </location>
    <ligand>
        <name>biotin</name>
        <dbReference type="ChEBI" id="CHEBI:57586"/>
    </ligand>
</feature>
<evidence type="ECO:0000313" key="4">
    <source>
        <dbReference type="EMBL" id="HIQ60514.1"/>
    </source>
</evidence>
<dbReference type="InterPro" id="IPR045864">
    <property type="entry name" value="aa-tRNA-synth_II/BPL/LPL"/>
</dbReference>
<dbReference type="AlphaFoldDB" id="A0A9D1CHD9"/>
<evidence type="ECO:0000259" key="3">
    <source>
        <dbReference type="PROSITE" id="PS51733"/>
    </source>
</evidence>
<dbReference type="Gene3D" id="3.30.930.10">
    <property type="entry name" value="Bira Bifunctional Protein, Domain 2"/>
    <property type="match status" value="1"/>
</dbReference>
<dbReference type="GO" id="GO:0006355">
    <property type="term" value="P:regulation of DNA-templated transcription"/>
    <property type="evidence" value="ECO:0007669"/>
    <property type="project" value="UniProtKB-UniRule"/>
</dbReference>
<comment type="caution">
    <text evidence="4">The sequence shown here is derived from an EMBL/GenBank/DDBJ whole genome shotgun (WGS) entry which is preliminary data.</text>
</comment>
<dbReference type="SUPFAM" id="SSF46785">
    <property type="entry name" value="Winged helix' DNA-binding domain"/>
    <property type="match status" value="1"/>
</dbReference>
<dbReference type="Pfam" id="PF08279">
    <property type="entry name" value="HTH_11"/>
    <property type="match status" value="1"/>
</dbReference>
<keyword evidence="2" id="KW-0547">Nucleotide-binding</keyword>
<name>A0A9D1CHD9_9FIRM</name>
<dbReference type="GO" id="GO:0009249">
    <property type="term" value="P:protein lipoylation"/>
    <property type="evidence" value="ECO:0007669"/>
    <property type="project" value="UniProtKB-ARBA"/>
</dbReference>
<dbReference type="PANTHER" id="PTHR12835">
    <property type="entry name" value="BIOTIN PROTEIN LIGASE"/>
    <property type="match status" value="1"/>
</dbReference>
<proteinExistence type="inferred from homology"/>
<dbReference type="InterPro" id="IPR013196">
    <property type="entry name" value="HTH_11"/>
</dbReference>
<evidence type="ECO:0000313" key="5">
    <source>
        <dbReference type="Proteomes" id="UP000886879"/>
    </source>
</evidence>
<dbReference type="InterPro" id="IPR030855">
    <property type="entry name" value="Bifunct_BirA"/>
</dbReference>
<dbReference type="EC" id="6.3.4.15" evidence="2"/>
<keyword evidence="2" id="KW-0238">DNA-binding</keyword>
<dbReference type="Pfam" id="PF03099">
    <property type="entry name" value="BPL_LplA_LipB"/>
    <property type="match status" value="1"/>
</dbReference>
<dbReference type="SUPFAM" id="SSF55681">
    <property type="entry name" value="Class II aaRS and biotin synthetases"/>
    <property type="match status" value="1"/>
</dbReference>
<dbReference type="Proteomes" id="UP000886879">
    <property type="component" value="Unassembled WGS sequence"/>
</dbReference>
<dbReference type="GO" id="GO:0003677">
    <property type="term" value="F:DNA binding"/>
    <property type="evidence" value="ECO:0007669"/>
    <property type="project" value="UniProtKB-UniRule"/>
</dbReference>
<feature type="DNA-binding region" description="H-T-H motif" evidence="2">
    <location>
        <begin position="19"/>
        <end position="38"/>
    </location>
</feature>
<keyword evidence="2" id="KW-0678">Repressor</keyword>
<dbReference type="NCBIfam" id="TIGR00121">
    <property type="entry name" value="birA_ligase"/>
    <property type="match status" value="1"/>
</dbReference>
<dbReference type="EMBL" id="DVFO01000026">
    <property type="protein sequence ID" value="HIQ60514.1"/>
    <property type="molecule type" value="Genomic_DNA"/>
</dbReference>
<dbReference type="GO" id="GO:0005737">
    <property type="term" value="C:cytoplasm"/>
    <property type="evidence" value="ECO:0007669"/>
    <property type="project" value="TreeGrafter"/>
</dbReference>
<comment type="catalytic activity">
    <reaction evidence="2">
        <text>biotin + L-lysyl-[protein] + ATP = N(6)-biotinyl-L-lysyl-[protein] + AMP + diphosphate + H(+)</text>
        <dbReference type="Rhea" id="RHEA:11756"/>
        <dbReference type="Rhea" id="RHEA-COMP:9752"/>
        <dbReference type="Rhea" id="RHEA-COMP:10505"/>
        <dbReference type="ChEBI" id="CHEBI:15378"/>
        <dbReference type="ChEBI" id="CHEBI:29969"/>
        <dbReference type="ChEBI" id="CHEBI:30616"/>
        <dbReference type="ChEBI" id="CHEBI:33019"/>
        <dbReference type="ChEBI" id="CHEBI:57586"/>
        <dbReference type="ChEBI" id="CHEBI:83144"/>
        <dbReference type="ChEBI" id="CHEBI:456215"/>
        <dbReference type="EC" id="6.3.4.15"/>
    </reaction>
</comment>
<keyword evidence="2" id="KW-0067">ATP-binding</keyword>
<dbReference type="InterPro" id="IPR036390">
    <property type="entry name" value="WH_DNA-bd_sf"/>
</dbReference>
<reference evidence="4" key="1">
    <citation type="submission" date="2020-10" db="EMBL/GenBank/DDBJ databases">
        <authorList>
            <person name="Gilroy R."/>
        </authorList>
    </citation>
    <scope>NUCLEOTIDE SEQUENCE</scope>
    <source>
        <strain evidence="4">ChiGjej2B2-12916</strain>
    </source>
</reference>
<dbReference type="PANTHER" id="PTHR12835:SF5">
    <property type="entry name" value="BIOTIN--PROTEIN LIGASE"/>
    <property type="match status" value="1"/>
</dbReference>
<protein>
    <recommendedName>
        <fullName evidence="2">Bifunctional ligase/repressor BirA</fullName>
    </recommendedName>
    <alternativeName>
        <fullName evidence="2">Biotin--[acetyl-CoA-carboxylase] ligase</fullName>
        <ecNumber evidence="2">6.3.4.15</ecNumber>
    </alternativeName>
    <alternativeName>
        <fullName evidence="2">Biotin--protein ligase</fullName>
    </alternativeName>
    <alternativeName>
        <fullName evidence="2">Biotin-[acetyl-CoA carboxylase] synthetase</fullName>
    </alternativeName>
</protein>
<comment type="function">
    <text evidence="2">Acts both as a biotin--[acetyl-CoA-carboxylase] ligase and a repressor.</text>
</comment>
<comment type="similarity">
    <text evidence="2">Belongs to the biotin--protein ligase family.</text>
</comment>
<comment type="caution">
    <text evidence="2">Lacks conserved residue(s) required for the propagation of feature annotation.</text>
</comment>
<evidence type="ECO:0000256" key="2">
    <source>
        <dbReference type="HAMAP-Rule" id="MF_00978"/>
    </source>
</evidence>
<keyword evidence="2" id="KW-0805">Transcription regulation</keyword>
<feature type="domain" description="BPL/LPL catalytic" evidence="3">
    <location>
        <begin position="67"/>
        <end position="259"/>
    </location>
</feature>